<dbReference type="EC" id="2.8.2.-" evidence="3"/>
<dbReference type="OrthoDB" id="692105at2759"/>
<evidence type="ECO:0000256" key="2">
    <source>
        <dbReference type="ARBA" id="ARBA00022679"/>
    </source>
</evidence>
<comment type="caution">
    <text evidence="6">The sequence shown here is derived from an EMBL/GenBank/DDBJ whole genome shotgun (WGS) entry which is preliminary data.</text>
</comment>
<feature type="region of interest" description="Disordered" evidence="4">
    <location>
        <begin position="22"/>
        <end position="105"/>
    </location>
</feature>
<reference evidence="6" key="1">
    <citation type="submission" date="2020-10" db="EMBL/GenBank/DDBJ databases">
        <authorList>
            <person name="Han B."/>
            <person name="Lu T."/>
            <person name="Zhao Q."/>
            <person name="Huang X."/>
            <person name="Zhao Y."/>
        </authorList>
    </citation>
    <scope>NUCLEOTIDE SEQUENCE</scope>
</reference>
<sequence>MASNVFPIEVPRLLLAGARGLRERGARASRVPATPERHHPRHLPKVRHHLAEGPHLCHPQPLSSRHRRRRPPVAHQPPSCTRGEPRVPSPPPPPRRGARGAALPEAPLHAPPARAAALGRLSARLPCRVPVPGAQGRASATWHYMNKVYPDEFLTEFGRAFELFCEGVSVYRPVWDHYLGYWKQSVAEPGRVLFLTYGEMMVDTADHVRMLAELISVPFTSEEESGGIVQEIVKLCSFKNLKELPVNSSGATDPIGGLAIQNSVYFRTAKVGDWENYMTTEMAEKLDHVIEEKVGGCGLTF</sequence>
<dbReference type="InterPro" id="IPR027417">
    <property type="entry name" value="P-loop_NTPase"/>
</dbReference>
<proteinExistence type="inferred from homology"/>
<comment type="similarity">
    <text evidence="1 3">Belongs to the sulfotransferase 1 family.</text>
</comment>
<feature type="compositionally biased region" description="Basic residues" evidence="4">
    <location>
        <begin position="38"/>
        <end position="48"/>
    </location>
</feature>
<dbReference type="PANTHER" id="PTHR11783">
    <property type="entry name" value="SULFOTRANSFERASE SULT"/>
    <property type="match status" value="1"/>
</dbReference>
<dbReference type="EMBL" id="CAJGYO010000007">
    <property type="protein sequence ID" value="CAD6245994.1"/>
    <property type="molecule type" value="Genomic_DNA"/>
</dbReference>
<evidence type="ECO:0000313" key="7">
    <source>
        <dbReference type="Proteomes" id="UP000604825"/>
    </source>
</evidence>
<keyword evidence="7" id="KW-1185">Reference proteome</keyword>
<gene>
    <name evidence="6" type="ORF">NCGR_LOCUS30272</name>
</gene>
<evidence type="ECO:0000313" key="6">
    <source>
        <dbReference type="EMBL" id="CAD6245994.1"/>
    </source>
</evidence>
<dbReference type="InterPro" id="IPR000863">
    <property type="entry name" value="Sulfotransferase_dom"/>
</dbReference>
<keyword evidence="2 3" id="KW-0808">Transferase</keyword>
<evidence type="ECO:0000256" key="3">
    <source>
        <dbReference type="RuleBase" id="RU361155"/>
    </source>
</evidence>
<dbReference type="Pfam" id="PF00685">
    <property type="entry name" value="Sulfotransfer_1"/>
    <property type="match status" value="1"/>
</dbReference>
<dbReference type="SUPFAM" id="SSF52540">
    <property type="entry name" value="P-loop containing nucleoside triphosphate hydrolases"/>
    <property type="match status" value="1"/>
</dbReference>
<feature type="domain" description="Sulfotransferase" evidence="5">
    <location>
        <begin position="141"/>
        <end position="298"/>
    </location>
</feature>
<accession>A0A811PF22</accession>
<evidence type="ECO:0000259" key="5">
    <source>
        <dbReference type="Pfam" id="PF00685"/>
    </source>
</evidence>
<name>A0A811PF22_9POAL</name>
<dbReference type="Proteomes" id="UP000604825">
    <property type="component" value="Unassembled WGS sequence"/>
</dbReference>
<protein>
    <recommendedName>
        <fullName evidence="3">Sulfotransferase</fullName>
        <ecNumber evidence="3">2.8.2.-</ecNumber>
    </recommendedName>
</protein>
<organism evidence="6 7">
    <name type="scientific">Miscanthus lutarioriparius</name>
    <dbReference type="NCBI Taxonomy" id="422564"/>
    <lineage>
        <taxon>Eukaryota</taxon>
        <taxon>Viridiplantae</taxon>
        <taxon>Streptophyta</taxon>
        <taxon>Embryophyta</taxon>
        <taxon>Tracheophyta</taxon>
        <taxon>Spermatophyta</taxon>
        <taxon>Magnoliopsida</taxon>
        <taxon>Liliopsida</taxon>
        <taxon>Poales</taxon>
        <taxon>Poaceae</taxon>
        <taxon>PACMAD clade</taxon>
        <taxon>Panicoideae</taxon>
        <taxon>Andropogonodae</taxon>
        <taxon>Andropogoneae</taxon>
        <taxon>Saccharinae</taxon>
        <taxon>Miscanthus</taxon>
    </lineage>
</organism>
<dbReference type="Gene3D" id="3.40.50.300">
    <property type="entry name" value="P-loop containing nucleotide triphosphate hydrolases"/>
    <property type="match status" value="1"/>
</dbReference>
<dbReference type="GO" id="GO:0008146">
    <property type="term" value="F:sulfotransferase activity"/>
    <property type="evidence" value="ECO:0007669"/>
    <property type="project" value="InterPro"/>
</dbReference>
<evidence type="ECO:0000256" key="4">
    <source>
        <dbReference type="SAM" id="MobiDB-lite"/>
    </source>
</evidence>
<dbReference type="AlphaFoldDB" id="A0A811PF22"/>
<evidence type="ECO:0000256" key="1">
    <source>
        <dbReference type="ARBA" id="ARBA00005771"/>
    </source>
</evidence>